<name>A0A8J6XE80_9CYAN</name>
<reference evidence="1" key="1">
    <citation type="submission" date="2020-09" db="EMBL/GenBank/DDBJ databases">
        <title>Iningainema tapete sp. nov. (Scytonemataceae, Cyanobacteria) from greenhouses in central Florida (USA) produces two types of nodularin with biosynthetic potential for microcystin-LR and anabaenopeptins.</title>
        <authorList>
            <person name="Berthold D.E."/>
            <person name="Lefler F.W."/>
            <person name="Huang I.-S."/>
            <person name="Abdulla H."/>
            <person name="Zimba P.V."/>
            <person name="Laughinghouse H.D. IV."/>
        </authorList>
    </citation>
    <scope>NUCLEOTIDE SEQUENCE</scope>
    <source>
        <strain evidence="1">BLCCT55</strain>
    </source>
</reference>
<protein>
    <submittedName>
        <fullName evidence="1">Uncharacterized protein</fullName>
    </submittedName>
</protein>
<evidence type="ECO:0000313" key="2">
    <source>
        <dbReference type="Proteomes" id="UP000629098"/>
    </source>
</evidence>
<dbReference type="EMBL" id="JACXAE010000007">
    <property type="protein sequence ID" value="MBD2770666.1"/>
    <property type="molecule type" value="Genomic_DNA"/>
</dbReference>
<accession>A0A8J6XE80</accession>
<gene>
    <name evidence="1" type="ORF">ICL16_00625</name>
</gene>
<dbReference type="Proteomes" id="UP000629098">
    <property type="component" value="Unassembled WGS sequence"/>
</dbReference>
<sequence>MIRVVIRKPHHPYLEQLARELNEPDLGEVINFIIAEHKAKRIGKAEIIAAEKPPIEKPKKAKVSLFLNEG</sequence>
<organism evidence="1 2">
    <name type="scientific">Iningainema tapete BLCC-T55</name>
    <dbReference type="NCBI Taxonomy" id="2748662"/>
    <lineage>
        <taxon>Bacteria</taxon>
        <taxon>Bacillati</taxon>
        <taxon>Cyanobacteriota</taxon>
        <taxon>Cyanophyceae</taxon>
        <taxon>Nostocales</taxon>
        <taxon>Scytonemataceae</taxon>
        <taxon>Iningainema tapete</taxon>
    </lineage>
</organism>
<dbReference type="RefSeq" id="WP_190824965.1">
    <property type="nucleotide sequence ID" value="NZ_CAWPPI010000007.1"/>
</dbReference>
<comment type="caution">
    <text evidence="1">The sequence shown here is derived from an EMBL/GenBank/DDBJ whole genome shotgun (WGS) entry which is preliminary data.</text>
</comment>
<keyword evidence="2" id="KW-1185">Reference proteome</keyword>
<proteinExistence type="predicted"/>
<evidence type="ECO:0000313" key="1">
    <source>
        <dbReference type="EMBL" id="MBD2770666.1"/>
    </source>
</evidence>
<dbReference type="AlphaFoldDB" id="A0A8J6XE80"/>